<protein>
    <submittedName>
        <fullName evidence="2">Uncharacterized protein</fullName>
    </submittedName>
</protein>
<comment type="caution">
    <text evidence="2">The sequence shown here is derived from an EMBL/GenBank/DDBJ whole genome shotgun (WGS) entry which is preliminary data.</text>
</comment>
<evidence type="ECO:0000256" key="1">
    <source>
        <dbReference type="SAM" id="MobiDB-lite"/>
    </source>
</evidence>
<proteinExistence type="predicted"/>
<evidence type="ECO:0000313" key="3">
    <source>
        <dbReference type="Proteomes" id="UP001050691"/>
    </source>
</evidence>
<accession>A0AAV5AKT7</accession>
<organism evidence="2 3">
    <name type="scientific">Clathrus columnatus</name>
    <dbReference type="NCBI Taxonomy" id="1419009"/>
    <lineage>
        <taxon>Eukaryota</taxon>
        <taxon>Fungi</taxon>
        <taxon>Dikarya</taxon>
        <taxon>Basidiomycota</taxon>
        <taxon>Agaricomycotina</taxon>
        <taxon>Agaricomycetes</taxon>
        <taxon>Phallomycetidae</taxon>
        <taxon>Phallales</taxon>
        <taxon>Clathraceae</taxon>
        <taxon>Clathrus</taxon>
    </lineage>
</organism>
<dbReference type="AlphaFoldDB" id="A0AAV5AKT7"/>
<keyword evidence="3" id="KW-1185">Reference proteome</keyword>
<gene>
    <name evidence="2" type="ORF">Clacol_009304</name>
</gene>
<name>A0AAV5AKT7_9AGAM</name>
<reference evidence="2" key="1">
    <citation type="submission" date="2021-10" db="EMBL/GenBank/DDBJ databases">
        <title>De novo Genome Assembly of Clathrus columnatus (Basidiomycota, Fungi) Using Illumina and Nanopore Sequence Data.</title>
        <authorList>
            <person name="Ogiso-Tanaka E."/>
            <person name="Itagaki H."/>
            <person name="Hosoya T."/>
            <person name="Hosaka K."/>
        </authorList>
    </citation>
    <scope>NUCLEOTIDE SEQUENCE</scope>
    <source>
        <strain evidence="2">MO-923</strain>
    </source>
</reference>
<evidence type="ECO:0000313" key="2">
    <source>
        <dbReference type="EMBL" id="GJJ15030.1"/>
    </source>
</evidence>
<dbReference type="EMBL" id="BPWL01000010">
    <property type="protein sequence ID" value="GJJ15030.1"/>
    <property type="molecule type" value="Genomic_DNA"/>
</dbReference>
<dbReference type="Proteomes" id="UP001050691">
    <property type="component" value="Unassembled WGS sequence"/>
</dbReference>
<feature type="compositionally biased region" description="Polar residues" evidence="1">
    <location>
        <begin position="34"/>
        <end position="47"/>
    </location>
</feature>
<feature type="region of interest" description="Disordered" evidence="1">
    <location>
        <begin position="18"/>
        <end position="104"/>
    </location>
</feature>
<sequence>MVVSTFSVFIDTAIPQQTPATSIPFKPSRKAQHIQPSDATTKENVNPLTGELFESQPPLKKRKPSSTSVLKTKVIASSSKSSSKHRKPSAGKERKERGKKSTTLGSNVIHQYEFDTSVAPITALGNRKAYEFTVTPLADVTQAYDESEALRSLNAVARNLESEMKVESSVIPDQLINKIETPSSEEVIEPQSTIIDATEA</sequence>